<dbReference type="OrthoDB" id="821805at2"/>
<sequence length="251" mass="29140">MAKIFRKFRKRLMSENKFSKYALYAVGEIVLVVIGILIAVRINDYNTFNKERKEEFRLLNKFKEDFKQDSIDLSGLIEKETRVLNNIDSIFRILETENDQHLPQLASISQTIANSHIFYTQSGTYDESISAGKMDVILNDSLRETIFGYYGEVKINLSDAVFDKYQTNEIVPAYMEIMLQNKQAAGLMGLNNPYLEDLSVSRLYQNKKFNEILIWRKINAGYAVGTWMEYQELCSSILSLVKEEIQNHPQN</sequence>
<gene>
    <name evidence="2" type="ORF">CLV81_0298</name>
</gene>
<dbReference type="RefSeq" id="WP_146129802.1">
    <property type="nucleotide sequence ID" value="NZ_PVYX01000001.1"/>
</dbReference>
<dbReference type="InterPro" id="IPR045749">
    <property type="entry name" value="DUF6090"/>
</dbReference>
<evidence type="ECO:0000313" key="3">
    <source>
        <dbReference type="Proteomes" id="UP000237640"/>
    </source>
</evidence>
<keyword evidence="1" id="KW-0472">Membrane</keyword>
<keyword evidence="1" id="KW-0812">Transmembrane</keyword>
<accession>A0A2T0MFF3</accession>
<name>A0A2T0MFF3_9FLAO</name>
<dbReference type="Proteomes" id="UP000237640">
    <property type="component" value="Unassembled WGS sequence"/>
</dbReference>
<comment type="caution">
    <text evidence="2">The sequence shown here is derived from an EMBL/GenBank/DDBJ whole genome shotgun (WGS) entry which is preliminary data.</text>
</comment>
<organism evidence="2 3">
    <name type="scientific">Flagellimonas meridianipacifica</name>
    <dbReference type="NCBI Taxonomy" id="1080225"/>
    <lineage>
        <taxon>Bacteria</taxon>
        <taxon>Pseudomonadati</taxon>
        <taxon>Bacteroidota</taxon>
        <taxon>Flavobacteriia</taxon>
        <taxon>Flavobacteriales</taxon>
        <taxon>Flavobacteriaceae</taxon>
        <taxon>Flagellimonas</taxon>
    </lineage>
</organism>
<evidence type="ECO:0000313" key="2">
    <source>
        <dbReference type="EMBL" id="PRX56303.1"/>
    </source>
</evidence>
<evidence type="ECO:0000256" key="1">
    <source>
        <dbReference type="SAM" id="Phobius"/>
    </source>
</evidence>
<dbReference type="AlphaFoldDB" id="A0A2T0MFF3"/>
<feature type="transmembrane region" description="Helical" evidence="1">
    <location>
        <begin position="21"/>
        <end position="42"/>
    </location>
</feature>
<proteinExistence type="predicted"/>
<dbReference type="EMBL" id="PVYX01000001">
    <property type="protein sequence ID" value="PRX56303.1"/>
    <property type="molecule type" value="Genomic_DNA"/>
</dbReference>
<keyword evidence="3" id="KW-1185">Reference proteome</keyword>
<reference evidence="2 3" key="1">
    <citation type="submission" date="2018-03" db="EMBL/GenBank/DDBJ databases">
        <title>Genomic Encyclopedia of Archaeal and Bacterial Type Strains, Phase II (KMG-II): from individual species to whole genera.</title>
        <authorList>
            <person name="Goeker M."/>
        </authorList>
    </citation>
    <scope>NUCLEOTIDE SEQUENCE [LARGE SCALE GENOMIC DNA]</scope>
    <source>
        <strain evidence="2 3">DSM 25027</strain>
    </source>
</reference>
<keyword evidence="1" id="KW-1133">Transmembrane helix</keyword>
<dbReference type="Pfam" id="PF19578">
    <property type="entry name" value="DUF6090"/>
    <property type="match status" value="1"/>
</dbReference>
<protein>
    <submittedName>
        <fullName evidence="2">Uncharacterized protein</fullName>
    </submittedName>
</protein>